<dbReference type="InterPro" id="IPR052895">
    <property type="entry name" value="HetReg/Transcr_Mod"/>
</dbReference>
<organism evidence="2 3">
    <name type="scientific">Thelonectria olida</name>
    <dbReference type="NCBI Taxonomy" id="1576542"/>
    <lineage>
        <taxon>Eukaryota</taxon>
        <taxon>Fungi</taxon>
        <taxon>Dikarya</taxon>
        <taxon>Ascomycota</taxon>
        <taxon>Pezizomycotina</taxon>
        <taxon>Sordariomycetes</taxon>
        <taxon>Hypocreomycetidae</taxon>
        <taxon>Hypocreales</taxon>
        <taxon>Nectriaceae</taxon>
        <taxon>Thelonectria</taxon>
    </lineage>
</organism>
<evidence type="ECO:0000313" key="3">
    <source>
        <dbReference type="Proteomes" id="UP000777438"/>
    </source>
</evidence>
<dbReference type="InterPro" id="IPR010730">
    <property type="entry name" value="HET"/>
</dbReference>
<gene>
    <name evidence="2" type="ORF">B0T10DRAFT_601155</name>
</gene>
<dbReference type="Pfam" id="PF26639">
    <property type="entry name" value="Het-6_barrel"/>
    <property type="match status" value="1"/>
</dbReference>
<evidence type="ECO:0000259" key="1">
    <source>
        <dbReference type="Pfam" id="PF06985"/>
    </source>
</evidence>
<keyword evidence="3" id="KW-1185">Reference proteome</keyword>
<dbReference type="AlphaFoldDB" id="A0A9P8WEV8"/>
<dbReference type="PANTHER" id="PTHR24148:SF73">
    <property type="entry name" value="HET DOMAIN PROTEIN (AFU_ORTHOLOGUE AFUA_8G01020)"/>
    <property type="match status" value="1"/>
</dbReference>
<reference evidence="2 3" key="1">
    <citation type="journal article" date="2021" name="Nat. Commun.">
        <title>Genetic determinants of endophytism in the Arabidopsis root mycobiome.</title>
        <authorList>
            <person name="Mesny F."/>
            <person name="Miyauchi S."/>
            <person name="Thiergart T."/>
            <person name="Pickel B."/>
            <person name="Atanasova L."/>
            <person name="Karlsson M."/>
            <person name="Huettel B."/>
            <person name="Barry K.W."/>
            <person name="Haridas S."/>
            <person name="Chen C."/>
            <person name="Bauer D."/>
            <person name="Andreopoulos W."/>
            <person name="Pangilinan J."/>
            <person name="LaButti K."/>
            <person name="Riley R."/>
            <person name="Lipzen A."/>
            <person name="Clum A."/>
            <person name="Drula E."/>
            <person name="Henrissat B."/>
            <person name="Kohler A."/>
            <person name="Grigoriev I.V."/>
            <person name="Martin F.M."/>
            <person name="Hacquard S."/>
        </authorList>
    </citation>
    <scope>NUCLEOTIDE SEQUENCE [LARGE SCALE GENOMIC DNA]</scope>
    <source>
        <strain evidence="2 3">MPI-CAGE-CH-0241</strain>
    </source>
</reference>
<accession>A0A9P8WEV8</accession>
<name>A0A9P8WEV8_9HYPO</name>
<sequence length="634" mass="72608">MATFDYATVPLAPSSLTSPTSSQSQEKYIRLLTIHPAQNLSGPIVCGIRAVKLSEAPKYEALSYTWRPVNPLHPIKLNKRVFQVQHNLFLALQRLRRQDWPRVIWIDAICNDQSNIPERNSTVSFMRDIYASARGGVVVWMGEEGPDTHLVQPLLDRLCEFAEYDEPLNPTIRSRLSKWKSSSPGLPDVTDSGYRALYNLLLTPWSSRVWVVQEVVMAPHNLEITIQRGSHTFCMERIARAFGPIYKYNIETLLQFTFPARFCTLWGERLAKKNKPDLLDIIIRNWLTYATDPRDKIYAFIGLTDDFDVTIDYDPSVTVEQVFTDFARKYISKSRNLAILGTLSSTTVGRHGFLPSWVPDWTVWKPHTFTFTERSNGTEAKKIQHFTAAGNCSNEFTLDIDGAAANQLQLEGHIIDTIEDVGPISRRECTLTERLEFFRESEYTAEVQGEYTVLEALDRFHGHEAVGFNGKKRYPHTGELLLIAYYSTLIMDDLYHTFDAKPKRHSWINRSRSLHQTYRDFHCRIHELLDTPLGWDMDPFLARDFANHYCQEATAVNANRRLVRTKDKKYLGVFSERVQVGDSIVLLKGARVPFAIRKQPGSIGPWQIVGDGYLHGAMGGEAWKKDECAKFVFE</sequence>
<evidence type="ECO:0000313" key="2">
    <source>
        <dbReference type="EMBL" id="KAH6898141.1"/>
    </source>
</evidence>
<protein>
    <submittedName>
        <fullName evidence="2">Heterokaryon incompatibility protein-domain-containing protein</fullName>
    </submittedName>
</protein>
<dbReference type="Proteomes" id="UP000777438">
    <property type="component" value="Unassembled WGS sequence"/>
</dbReference>
<comment type="caution">
    <text evidence="2">The sequence shown here is derived from an EMBL/GenBank/DDBJ whole genome shotgun (WGS) entry which is preliminary data.</text>
</comment>
<dbReference type="Pfam" id="PF06985">
    <property type="entry name" value="HET"/>
    <property type="match status" value="1"/>
</dbReference>
<dbReference type="EMBL" id="JAGPYM010000002">
    <property type="protein sequence ID" value="KAH6898141.1"/>
    <property type="molecule type" value="Genomic_DNA"/>
</dbReference>
<feature type="domain" description="Heterokaryon incompatibility" evidence="1">
    <location>
        <begin position="59"/>
        <end position="214"/>
    </location>
</feature>
<proteinExistence type="predicted"/>
<dbReference type="OrthoDB" id="3477286at2759"/>
<dbReference type="PANTHER" id="PTHR24148">
    <property type="entry name" value="ANKYRIN REPEAT DOMAIN-CONTAINING PROTEIN 39 HOMOLOG-RELATED"/>
    <property type="match status" value="1"/>
</dbReference>